<feature type="transmembrane region" description="Helical" evidence="1">
    <location>
        <begin position="91"/>
        <end position="109"/>
    </location>
</feature>
<organism evidence="2 3">
    <name type="scientific">Methanogenium marinum</name>
    <dbReference type="NCBI Taxonomy" id="348610"/>
    <lineage>
        <taxon>Archaea</taxon>
        <taxon>Methanobacteriati</taxon>
        <taxon>Methanobacteriota</taxon>
        <taxon>Stenosarchaea group</taxon>
        <taxon>Methanomicrobia</taxon>
        <taxon>Methanomicrobiales</taxon>
        <taxon>Methanomicrobiaceae</taxon>
        <taxon>Methanogenium</taxon>
    </lineage>
</organism>
<dbReference type="Proteomes" id="UP001143747">
    <property type="component" value="Unassembled WGS sequence"/>
</dbReference>
<evidence type="ECO:0000256" key="1">
    <source>
        <dbReference type="SAM" id="Phobius"/>
    </source>
</evidence>
<keyword evidence="1" id="KW-0472">Membrane</keyword>
<dbReference type="Pfam" id="PF19656">
    <property type="entry name" value="DUF6159"/>
    <property type="match status" value="1"/>
</dbReference>
<keyword evidence="3" id="KW-1185">Reference proteome</keyword>
<sequence>MLLFPILSGVVTLLVVATFLLPLFFSGLLAETYSGGSILLYVLLFLFYVVSYFIVIYFNTALVSCALMRLDGRDPTFMDGIHAASARIGKILSWTLIAATVGLILRLIRGDGDNFLVSLASALLGAAWSLATFFVIPVILVDDVGGFAAIERSWSLFKKTWGETVIGSASLGLILIPAFVLLLGGIIVIIVGLFEIGVVIVGVSLLLLVVSAVLYGALQGIFVAIMYRYATTGMVPDVIDRSLVEGAFVPKGSHR</sequence>
<dbReference type="InterPro" id="IPR046157">
    <property type="entry name" value="DUF6159"/>
</dbReference>
<feature type="transmembrane region" description="Helical" evidence="1">
    <location>
        <begin position="40"/>
        <end position="70"/>
    </location>
</feature>
<reference evidence="2" key="1">
    <citation type="submission" date="2022-01" db="EMBL/GenBank/DDBJ databases">
        <title>Draft genome of Methanogenium marinum DSM 15558.</title>
        <authorList>
            <person name="Chen S.-C."/>
            <person name="You Y.-T."/>
        </authorList>
    </citation>
    <scope>NUCLEOTIDE SEQUENCE</scope>
    <source>
        <strain evidence="2">DSM 15558</strain>
    </source>
</reference>
<keyword evidence="1" id="KW-1133">Transmembrane helix</keyword>
<protein>
    <submittedName>
        <fullName evidence="2">DUF6159 family protein</fullName>
    </submittedName>
</protein>
<evidence type="ECO:0000313" key="3">
    <source>
        <dbReference type="Proteomes" id="UP001143747"/>
    </source>
</evidence>
<accession>A0A9Q4PX12</accession>
<evidence type="ECO:0000313" key="2">
    <source>
        <dbReference type="EMBL" id="MDE4908051.1"/>
    </source>
</evidence>
<feature type="transmembrane region" description="Helical" evidence="1">
    <location>
        <begin position="196"/>
        <end position="218"/>
    </location>
</feature>
<gene>
    <name evidence="2" type="ORF">L0665_05435</name>
</gene>
<keyword evidence="1" id="KW-0812">Transmembrane</keyword>
<proteinExistence type="predicted"/>
<dbReference type="RefSeq" id="WP_274924689.1">
    <property type="nucleotide sequence ID" value="NZ_JAKELO010000002.1"/>
</dbReference>
<feature type="transmembrane region" description="Helical" evidence="1">
    <location>
        <begin position="115"/>
        <end position="140"/>
    </location>
</feature>
<feature type="transmembrane region" description="Helical" evidence="1">
    <location>
        <begin position="161"/>
        <end position="190"/>
    </location>
</feature>
<name>A0A9Q4PX12_9EURY</name>
<dbReference type="AlphaFoldDB" id="A0A9Q4PX12"/>
<comment type="caution">
    <text evidence="2">The sequence shown here is derived from an EMBL/GenBank/DDBJ whole genome shotgun (WGS) entry which is preliminary data.</text>
</comment>
<dbReference type="EMBL" id="JAKELO010000002">
    <property type="protein sequence ID" value="MDE4908051.1"/>
    <property type="molecule type" value="Genomic_DNA"/>
</dbReference>